<proteinExistence type="predicted"/>
<protein>
    <recommendedName>
        <fullName evidence="1">Transposase MuDR plant domain-containing protein</fullName>
    </recommendedName>
</protein>
<reference evidence="2 3" key="1">
    <citation type="journal article" date="2013" name="Genome Biol.">
        <title>The genome sequence of the most widely cultivated cacao type and its use to identify candidate genes regulating pod color.</title>
        <authorList>
            <person name="Motamayor J.C."/>
            <person name="Mockaitis K."/>
            <person name="Schmutz J."/>
            <person name="Haiminen N."/>
            <person name="Iii D.L."/>
            <person name="Cornejo O."/>
            <person name="Findley S.D."/>
            <person name="Zheng P."/>
            <person name="Utro F."/>
            <person name="Royaert S."/>
            <person name="Saski C."/>
            <person name="Jenkins J."/>
            <person name="Podicheti R."/>
            <person name="Zhao M."/>
            <person name="Scheffler B.E."/>
            <person name="Stack J.C."/>
            <person name="Feltus F.A."/>
            <person name="Mustiga G.M."/>
            <person name="Amores F."/>
            <person name="Phillips W."/>
            <person name="Marelli J.P."/>
            <person name="May G.D."/>
            <person name="Shapiro H."/>
            <person name="Ma J."/>
            <person name="Bustamante C.D."/>
            <person name="Schnell R.J."/>
            <person name="Main D."/>
            <person name="Gilbert D."/>
            <person name="Parida L."/>
            <person name="Kuhn D.N."/>
        </authorList>
    </citation>
    <scope>NUCLEOTIDE SEQUENCE [LARGE SCALE GENOMIC DNA]</scope>
    <source>
        <strain evidence="3">cv. Matina 1-6</strain>
    </source>
</reference>
<feature type="domain" description="Transposase MuDR plant" evidence="1">
    <location>
        <begin position="197"/>
        <end position="243"/>
    </location>
</feature>
<organism evidence="2 3">
    <name type="scientific">Theobroma cacao</name>
    <name type="common">Cacao</name>
    <name type="synonym">Cocoa</name>
    <dbReference type="NCBI Taxonomy" id="3641"/>
    <lineage>
        <taxon>Eukaryota</taxon>
        <taxon>Viridiplantae</taxon>
        <taxon>Streptophyta</taxon>
        <taxon>Embryophyta</taxon>
        <taxon>Tracheophyta</taxon>
        <taxon>Spermatophyta</taxon>
        <taxon>Magnoliopsida</taxon>
        <taxon>eudicotyledons</taxon>
        <taxon>Gunneridae</taxon>
        <taxon>Pentapetalae</taxon>
        <taxon>rosids</taxon>
        <taxon>malvids</taxon>
        <taxon>Malvales</taxon>
        <taxon>Malvaceae</taxon>
        <taxon>Byttnerioideae</taxon>
        <taxon>Theobroma</taxon>
    </lineage>
</organism>
<dbReference type="EMBL" id="CM001885">
    <property type="protein sequence ID" value="EOY13999.1"/>
    <property type="molecule type" value="Genomic_DNA"/>
</dbReference>
<evidence type="ECO:0000313" key="2">
    <source>
        <dbReference type="EMBL" id="EOY13999.1"/>
    </source>
</evidence>
<dbReference type="Proteomes" id="UP000026915">
    <property type="component" value="Chromosome 7"/>
</dbReference>
<keyword evidence="3" id="KW-1185">Reference proteome</keyword>
<evidence type="ECO:0000259" key="1">
    <source>
        <dbReference type="Pfam" id="PF03108"/>
    </source>
</evidence>
<dbReference type="AlphaFoldDB" id="A0A061FHP3"/>
<dbReference type="HOGENOM" id="CLU_802684_0_0_1"/>
<dbReference type="Gramene" id="EOY13999">
    <property type="protein sequence ID" value="EOY13999"/>
    <property type="gene ID" value="TCM_033005"/>
</dbReference>
<dbReference type="Pfam" id="PF03108">
    <property type="entry name" value="DBD_Tnp_Mut"/>
    <property type="match status" value="1"/>
</dbReference>
<evidence type="ECO:0000313" key="3">
    <source>
        <dbReference type="Proteomes" id="UP000026915"/>
    </source>
</evidence>
<name>A0A061FHP3_THECC</name>
<accession>A0A061FHP3</accession>
<dbReference type="InParanoid" id="A0A061FHP3"/>
<dbReference type="InterPro" id="IPR004332">
    <property type="entry name" value="Transposase_MuDR"/>
</dbReference>
<gene>
    <name evidence="2" type="ORF">TCM_033005</name>
</gene>
<sequence>MASKRLRVDTRKGAAFEEDMPEMLALREQVEKIQQEMHALMDKQALHDLLLGLPNVKLMITYGGHWVDDTYKGECASNEILGTFQQMQQSVKNAVGPLSFAKDIVIVVSDHDASDQIENDVEEDDTVDWNDELHDDFEDDYASKHDGCSEDDREDVKGVDPIYDNAIALENNIRSLDDSDQERVNTEVSYQWIIPEAELKRALSMLALKEHFEFRVEKSCHARFEVGCKEKACKFSLCATKLLEGEYWQLRTLADFNKHMNQLKQLCKPVYDCLMRLGPKRWAHAQSLTRRYKLLTSNIVECINSCLRHARKMPIMVLIECIRGMFQCWFHDRHNEALNLTMPLSP</sequence>